<proteinExistence type="predicted"/>
<organism evidence="1 2">
    <name type="scientific">Apiospora arundinis</name>
    <dbReference type="NCBI Taxonomy" id="335852"/>
    <lineage>
        <taxon>Eukaryota</taxon>
        <taxon>Fungi</taxon>
        <taxon>Dikarya</taxon>
        <taxon>Ascomycota</taxon>
        <taxon>Pezizomycotina</taxon>
        <taxon>Sordariomycetes</taxon>
        <taxon>Xylariomycetidae</taxon>
        <taxon>Amphisphaeriales</taxon>
        <taxon>Apiosporaceae</taxon>
        <taxon>Apiospora</taxon>
    </lineage>
</organism>
<evidence type="ECO:0000313" key="1">
    <source>
        <dbReference type="EMBL" id="KAK8877550.1"/>
    </source>
</evidence>
<comment type="caution">
    <text evidence="1">The sequence shown here is derived from an EMBL/GenBank/DDBJ whole genome shotgun (WGS) entry which is preliminary data.</text>
</comment>
<dbReference type="InterPro" id="IPR038883">
    <property type="entry name" value="AN11006-like"/>
</dbReference>
<protein>
    <submittedName>
        <fullName evidence="1">Uncharacterized protein</fullName>
    </submittedName>
</protein>
<dbReference type="EMBL" id="JAPCWZ010000002">
    <property type="protein sequence ID" value="KAK8877550.1"/>
    <property type="molecule type" value="Genomic_DNA"/>
</dbReference>
<sequence>MSDFFRLPRELRDQIYEHCLVVHAHALYPWRHPWSRRRWDFKPAMGLLRVSQVVSLEAAVVFYGRNLVDFELANPEQIDAFFRQIGGRNASHIRHLVVDIPEFNLPLLPAWIRRLRVSACGVNELLLDGASVSAYDVNKLLLIRCGCPNLQTLTASRANAYSLLEVCLSAPKPVPGRDEEAVTKALELIDAHFRAVPSLEKIALEVNDKLSVWPRSLHCFPSEFSDHTQKEMERL</sequence>
<accession>A0ABR2JIB3</accession>
<gene>
    <name evidence="1" type="ORF">PGQ11_002496</name>
</gene>
<dbReference type="Proteomes" id="UP001390339">
    <property type="component" value="Unassembled WGS sequence"/>
</dbReference>
<dbReference type="PANTHER" id="PTHR42085">
    <property type="entry name" value="F-BOX DOMAIN-CONTAINING PROTEIN"/>
    <property type="match status" value="1"/>
</dbReference>
<keyword evidence="2" id="KW-1185">Reference proteome</keyword>
<evidence type="ECO:0000313" key="2">
    <source>
        <dbReference type="Proteomes" id="UP001390339"/>
    </source>
</evidence>
<reference evidence="1 2" key="1">
    <citation type="journal article" date="2024" name="IMA Fungus">
        <title>Apiospora arundinis, a panoply of carbohydrate-active enzymes and secondary metabolites.</title>
        <authorList>
            <person name="Sorensen T."/>
            <person name="Petersen C."/>
            <person name="Muurmann A.T."/>
            <person name="Christiansen J.V."/>
            <person name="Brundto M.L."/>
            <person name="Overgaard C.K."/>
            <person name="Boysen A.T."/>
            <person name="Wollenberg R.D."/>
            <person name="Larsen T.O."/>
            <person name="Sorensen J.L."/>
            <person name="Nielsen K.L."/>
            <person name="Sondergaard T.E."/>
        </authorList>
    </citation>
    <scope>NUCLEOTIDE SEQUENCE [LARGE SCALE GENOMIC DNA]</scope>
    <source>
        <strain evidence="1 2">AAU 773</strain>
    </source>
</reference>
<name>A0ABR2JIB3_9PEZI</name>
<dbReference type="PANTHER" id="PTHR42085:SF2">
    <property type="entry name" value="F-BOX DOMAIN-CONTAINING PROTEIN"/>
    <property type="match status" value="1"/>
</dbReference>